<accession>F7AGP7</accession>
<evidence type="ECO:0000256" key="1">
    <source>
        <dbReference type="ARBA" id="ARBA00004123"/>
    </source>
</evidence>
<dbReference type="GO" id="GO:0032259">
    <property type="term" value="P:methylation"/>
    <property type="evidence" value="ECO:0007669"/>
    <property type="project" value="UniProtKB-KW"/>
</dbReference>
<sequence>MSKGKERWGVLKNAIVEKRIGDGCESQSTRNSFCFNLFTRKKCNCLEKACVKSRKEENDCRWFAYVCNSMLSVKDIWINHPNPKTNLKEITSFNNTGNVCIWPSEEIMAYYCMSNLDLFCGKSVIELGGGSSSLAAMCIAFNSPSTRVLITDGNGKCVNMLNDAIHTNQMNVSNGTNKAQVSATDLRWDMPATYSQYTETFDFALCADCLFFDEFRSFLVDTIYSVLKVGGTAFIFAPQRGNTFHNFAELCKLKFTDVVQIEQYNHHIYKQHLEYLIKNKSYKSDVHFPILLKLTKHF</sequence>
<dbReference type="Ensembl" id="ENSCINT00000017640.3">
    <property type="protein sequence ID" value="ENSCINP00000017640.3"/>
    <property type="gene ID" value="ENSCING00000011623.2"/>
</dbReference>
<dbReference type="GO" id="GO:0005737">
    <property type="term" value="C:cytoplasm"/>
    <property type="evidence" value="ECO:0007669"/>
    <property type="project" value="UniProtKB-SubCell"/>
</dbReference>
<reference evidence="11" key="1">
    <citation type="journal article" date="2002" name="Science">
        <title>The draft genome of Ciona intestinalis: insights into chordate and vertebrate origins.</title>
        <authorList>
            <person name="Dehal P."/>
            <person name="Satou Y."/>
            <person name="Campbell R.K."/>
            <person name="Chapman J."/>
            <person name="Degnan B."/>
            <person name="De Tomaso A."/>
            <person name="Davidson B."/>
            <person name="Di Gregorio A."/>
            <person name="Gelpke M."/>
            <person name="Goodstein D.M."/>
            <person name="Harafuji N."/>
            <person name="Hastings K.E."/>
            <person name="Ho I."/>
            <person name="Hotta K."/>
            <person name="Huang W."/>
            <person name="Kawashima T."/>
            <person name="Lemaire P."/>
            <person name="Martinez D."/>
            <person name="Meinertzhagen I.A."/>
            <person name="Necula S."/>
            <person name="Nonaka M."/>
            <person name="Putnam N."/>
            <person name="Rash S."/>
            <person name="Saiga H."/>
            <person name="Satake M."/>
            <person name="Terry A."/>
            <person name="Yamada L."/>
            <person name="Wang H.G."/>
            <person name="Awazu S."/>
            <person name="Azumi K."/>
            <person name="Boore J."/>
            <person name="Branno M."/>
            <person name="Chin-Bow S."/>
            <person name="DeSantis R."/>
            <person name="Doyle S."/>
            <person name="Francino P."/>
            <person name="Keys D.N."/>
            <person name="Haga S."/>
            <person name="Hayashi H."/>
            <person name="Hino K."/>
            <person name="Imai K.S."/>
            <person name="Inaba K."/>
            <person name="Kano S."/>
            <person name="Kobayashi K."/>
            <person name="Kobayashi M."/>
            <person name="Lee B.I."/>
            <person name="Makabe K.W."/>
            <person name="Manohar C."/>
            <person name="Matassi G."/>
            <person name="Medina M."/>
            <person name="Mochizuki Y."/>
            <person name="Mount S."/>
            <person name="Morishita T."/>
            <person name="Miura S."/>
            <person name="Nakayama A."/>
            <person name="Nishizaka S."/>
            <person name="Nomoto H."/>
            <person name="Ohta F."/>
            <person name="Oishi K."/>
            <person name="Rigoutsos I."/>
            <person name="Sano M."/>
            <person name="Sasaki A."/>
            <person name="Sasakura Y."/>
            <person name="Shoguchi E."/>
            <person name="Shin-i T."/>
            <person name="Spagnuolo A."/>
            <person name="Stainier D."/>
            <person name="Suzuki M.M."/>
            <person name="Tassy O."/>
            <person name="Takatori N."/>
            <person name="Tokuoka M."/>
            <person name="Yagi K."/>
            <person name="Yoshizaki F."/>
            <person name="Wada S."/>
            <person name="Zhang C."/>
            <person name="Hyatt P.D."/>
            <person name="Larimer F."/>
            <person name="Detter C."/>
            <person name="Doggett N."/>
            <person name="Glavina T."/>
            <person name="Hawkins T."/>
            <person name="Richardson P."/>
            <person name="Lucas S."/>
            <person name="Kohara Y."/>
            <person name="Levine M."/>
            <person name="Satoh N."/>
            <person name="Rokhsar D.S."/>
        </authorList>
    </citation>
    <scope>NUCLEOTIDE SEQUENCE [LARGE SCALE GENOMIC DNA]</scope>
</reference>
<keyword evidence="6" id="KW-0489">Methyltransferase</keyword>
<dbReference type="Pfam" id="PF10294">
    <property type="entry name" value="Methyltransf_16"/>
    <property type="match status" value="1"/>
</dbReference>
<dbReference type="FunFam" id="3.40.50.150:FF:001055">
    <property type="entry name" value="Uncharacterized protein"/>
    <property type="match status" value="1"/>
</dbReference>
<reference evidence="10" key="3">
    <citation type="submission" date="2025-08" db="UniProtKB">
        <authorList>
            <consortium name="Ensembl"/>
        </authorList>
    </citation>
    <scope>IDENTIFICATION</scope>
</reference>
<keyword evidence="5" id="KW-0963">Cytoplasm</keyword>
<dbReference type="PANTHER" id="PTHR13539">
    <property type="entry name" value="CALMODULIN-LYSINE N-METHYLTRANSFERASE"/>
    <property type="match status" value="1"/>
</dbReference>
<dbReference type="Gene3D" id="3.40.50.150">
    <property type="entry name" value="Vaccinia Virus protein VP39"/>
    <property type="match status" value="1"/>
</dbReference>
<evidence type="ECO:0000256" key="7">
    <source>
        <dbReference type="ARBA" id="ARBA00022679"/>
    </source>
</evidence>
<evidence type="ECO:0000313" key="11">
    <source>
        <dbReference type="Proteomes" id="UP000008144"/>
    </source>
</evidence>
<dbReference type="PANTHER" id="PTHR13539:SF3">
    <property type="entry name" value="CALMODULIN-LYSINE N-METHYLTRANSFERASE"/>
    <property type="match status" value="1"/>
</dbReference>
<name>F7AGP7_CIOIN</name>
<organism evidence="10 11">
    <name type="scientific">Ciona intestinalis</name>
    <name type="common">Transparent sea squirt</name>
    <name type="synonym">Ascidia intestinalis</name>
    <dbReference type="NCBI Taxonomy" id="7719"/>
    <lineage>
        <taxon>Eukaryota</taxon>
        <taxon>Metazoa</taxon>
        <taxon>Chordata</taxon>
        <taxon>Tunicata</taxon>
        <taxon>Ascidiacea</taxon>
        <taxon>Phlebobranchia</taxon>
        <taxon>Cionidae</taxon>
        <taxon>Ciona</taxon>
    </lineage>
</organism>
<dbReference type="InterPro" id="IPR029063">
    <property type="entry name" value="SAM-dependent_MTases_sf"/>
</dbReference>
<evidence type="ECO:0000256" key="2">
    <source>
        <dbReference type="ARBA" id="ARBA00004496"/>
    </source>
</evidence>
<evidence type="ECO:0000256" key="5">
    <source>
        <dbReference type="ARBA" id="ARBA00022490"/>
    </source>
</evidence>
<dbReference type="SUPFAM" id="SSF53335">
    <property type="entry name" value="S-adenosyl-L-methionine-dependent methyltransferases"/>
    <property type="match status" value="1"/>
</dbReference>
<dbReference type="InterPro" id="IPR019410">
    <property type="entry name" value="Methyltransf_16"/>
</dbReference>
<evidence type="ECO:0000256" key="8">
    <source>
        <dbReference type="ARBA" id="ARBA00022691"/>
    </source>
</evidence>
<dbReference type="HOGENOM" id="CLU_057006_2_0_1"/>
<proteinExistence type="predicted"/>
<comment type="subcellular location">
    <subcellularLocation>
        <location evidence="2">Cytoplasm</location>
    </subcellularLocation>
    <subcellularLocation>
        <location evidence="1">Nucleus</location>
    </subcellularLocation>
</comment>
<evidence type="ECO:0000256" key="6">
    <source>
        <dbReference type="ARBA" id="ARBA00022603"/>
    </source>
</evidence>
<dbReference type="GO" id="GO:0018025">
    <property type="term" value="F:calmodulin-lysine N-methyltransferase activity"/>
    <property type="evidence" value="ECO:0007669"/>
    <property type="project" value="UniProtKB-EC"/>
</dbReference>
<evidence type="ECO:0000256" key="4">
    <source>
        <dbReference type="ARBA" id="ARBA00020594"/>
    </source>
</evidence>
<keyword evidence="11" id="KW-1185">Reference proteome</keyword>
<evidence type="ECO:0000256" key="9">
    <source>
        <dbReference type="ARBA" id="ARBA00023242"/>
    </source>
</evidence>
<dbReference type="EC" id="2.1.1.60" evidence="3"/>
<evidence type="ECO:0000313" key="10">
    <source>
        <dbReference type="Ensembl" id="ENSCINP00000017640.3"/>
    </source>
</evidence>
<protein>
    <recommendedName>
        <fullName evidence="4">Calmodulin-lysine N-methyltransferase</fullName>
        <ecNumber evidence="3">2.1.1.60</ecNumber>
    </recommendedName>
</protein>
<reference evidence="10" key="2">
    <citation type="journal article" date="2008" name="Genome Biol.">
        <title>Improved genome assembly and evidence-based global gene model set for the chordate Ciona intestinalis: new insight into intron and operon populations.</title>
        <authorList>
            <person name="Satou Y."/>
            <person name="Mineta K."/>
            <person name="Ogasawara M."/>
            <person name="Sasakura Y."/>
            <person name="Shoguchi E."/>
            <person name="Ueno K."/>
            <person name="Yamada L."/>
            <person name="Matsumoto J."/>
            <person name="Wasserscheid J."/>
            <person name="Dewar K."/>
            <person name="Wiley G.B."/>
            <person name="Macmil S.L."/>
            <person name="Roe B.A."/>
            <person name="Zeller R.W."/>
            <person name="Hastings K.E."/>
            <person name="Lemaire P."/>
            <person name="Lindquist E."/>
            <person name="Endo T."/>
            <person name="Hotta K."/>
            <person name="Inaba K."/>
        </authorList>
    </citation>
    <scope>NUCLEOTIDE SEQUENCE [LARGE SCALE GENOMIC DNA]</scope>
    <source>
        <strain evidence="10">wild type</strain>
    </source>
</reference>
<dbReference type="EMBL" id="EAAA01001358">
    <property type="status" value="NOT_ANNOTATED_CDS"/>
    <property type="molecule type" value="Genomic_DNA"/>
</dbReference>
<dbReference type="GO" id="GO:0005634">
    <property type="term" value="C:nucleus"/>
    <property type="evidence" value="ECO:0007669"/>
    <property type="project" value="UniProtKB-SubCell"/>
</dbReference>
<keyword evidence="7" id="KW-0808">Transferase</keyword>
<reference evidence="10" key="4">
    <citation type="submission" date="2025-09" db="UniProtKB">
        <authorList>
            <consortium name="Ensembl"/>
        </authorList>
    </citation>
    <scope>IDENTIFICATION</scope>
</reference>
<keyword evidence="9" id="KW-0539">Nucleus</keyword>
<dbReference type="AlphaFoldDB" id="F7AGP7"/>
<dbReference type="InterPro" id="IPR025800">
    <property type="entry name" value="CaM-Lys-N-MeTrfase"/>
</dbReference>
<dbReference type="GeneTree" id="ENSGT00390000002168"/>
<dbReference type="Proteomes" id="UP000008144">
    <property type="component" value="Chromosome 2"/>
</dbReference>
<keyword evidence="8" id="KW-0949">S-adenosyl-L-methionine</keyword>
<evidence type="ECO:0000256" key="3">
    <source>
        <dbReference type="ARBA" id="ARBA00011914"/>
    </source>
</evidence>